<dbReference type="GO" id="GO:0000148">
    <property type="term" value="C:1,3-beta-D-glucan synthase complex"/>
    <property type="evidence" value="ECO:0007669"/>
    <property type="project" value="InterPro"/>
</dbReference>
<organism evidence="2 3">
    <name type="scientific">Glomus cerebriforme</name>
    <dbReference type="NCBI Taxonomy" id="658196"/>
    <lineage>
        <taxon>Eukaryota</taxon>
        <taxon>Fungi</taxon>
        <taxon>Fungi incertae sedis</taxon>
        <taxon>Mucoromycota</taxon>
        <taxon>Glomeromycotina</taxon>
        <taxon>Glomeromycetes</taxon>
        <taxon>Glomerales</taxon>
        <taxon>Glomeraceae</taxon>
        <taxon>Glomus</taxon>
    </lineage>
</organism>
<dbReference type="STRING" id="658196.A0A397TJC1"/>
<protein>
    <submittedName>
        <fullName evidence="2">Glycosyltransferase Family 48 protein</fullName>
    </submittedName>
</protein>
<dbReference type="InterPro" id="IPR003440">
    <property type="entry name" value="Glyco_trans_48_dom"/>
</dbReference>
<evidence type="ECO:0000259" key="1">
    <source>
        <dbReference type="Pfam" id="PF02364"/>
    </source>
</evidence>
<reference evidence="2 3" key="1">
    <citation type="submission" date="2018-06" db="EMBL/GenBank/DDBJ databases">
        <title>Comparative genomics reveals the genomic features of Rhizophagus irregularis, R. cerebriforme, R. diaphanum and Gigaspora rosea, and their symbiotic lifestyle signature.</title>
        <authorList>
            <person name="Morin E."/>
            <person name="San Clemente H."/>
            <person name="Chen E.C.H."/>
            <person name="De La Providencia I."/>
            <person name="Hainaut M."/>
            <person name="Kuo A."/>
            <person name="Kohler A."/>
            <person name="Murat C."/>
            <person name="Tang N."/>
            <person name="Roy S."/>
            <person name="Loubradou J."/>
            <person name="Henrissat B."/>
            <person name="Grigoriev I.V."/>
            <person name="Corradi N."/>
            <person name="Roux C."/>
            <person name="Martin F.M."/>
        </authorList>
    </citation>
    <scope>NUCLEOTIDE SEQUENCE [LARGE SCALE GENOMIC DNA]</scope>
    <source>
        <strain evidence="2 3">DAOM 227022</strain>
    </source>
</reference>
<dbReference type="GO" id="GO:0006075">
    <property type="term" value="P:(1-&gt;3)-beta-D-glucan biosynthetic process"/>
    <property type="evidence" value="ECO:0007669"/>
    <property type="project" value="InterPro"/>
</dbReference>
<dbReference type="Proteomes" id="UP000265703">
    <property type="component" value="Unassembled WGS sequence"/>
</dbReference>
<feature type="domain" description="Glycosyl transferase 48" evidence="1">
    <location>
        <begin position="124"/>
        <end position="181"/>
    </location>
</feature>
<gene>
    <name evidence="2" type="ORF">C1645_731773</name>
</gene>
<name>A0A397TJC1_9GLOM</name>
<dbReference type="AlphaFoldDB" id="A0A397TJC1"/>
<dbReference type="GO" id="GO:0003843">
    <property type="term" value="F:1,3-beta-D-glucan synthase activity"/>
    <property type="evidence" value="ECO:0007669"/>
    <property type="project" value="InterPro"/>
</dbReference>
<keyword evidence="2" id="KW-0808">Transferase</keyword>
<dbReference type="EMBL" id="QKYT01000017">
    <property type="protein sequence ID" value="RIA98323.1"/>
    <property type="molecule type" value="Genomic_DNA"/>
</dbReference>
<accession>A0A397TJC1</accession>
<evidence type="ECO:0000313" key="2">
    <source>
        <dbReference type="EMBL" id="RIA98323.1"/>
    </source>
</evidence>
<dbReference type="OrthoDB" id="1880850at2759"/>
<sequence length="188" mass="22001">MQNIKIFEWIPYNQLNDIKCGFSTYIINLECHFIFMYNENLLSENFKLFYQQENDKGSWNPSTIFVSRNDQYYPSMSKEAECLITFFSQNLSNNIQDPLPIYKTPTFTLSENLLSLNEIGENNQNTQVNNLSKRIWISHRTQTLFHTITGFMNYSKAIKSLYRVENPDIIVSCANDPEKISFNGSSKI</sequence>
<keyword evidence="3" id="KW-1185">Reference proteome</keyword>
<dbReference type="Pfam" id="PF02364">
    <property type="entry name" value="Glucan_synthase"/>
    <property type="match status" value="1"/>
</dbReference>
<comment type="caution">
    <text evidence="2">The sequence shown here is derived from an EMBL/GenBank/DDBJ whole genome shotgun (WGS) entry which is preliminary data.</text>
</comment>
<evidence type="ECO:0000313" key="3">
    <source>
        <dbReference type="Proteomes" id="UP000265703"/>
    </source>
</evidence>
<dbReference type="GO" id="GO:0016020">
    <property type="term" value="C:membrane"/>
    <property type="evidence" value="ECO:0007669"/>
    <property type="project" value="InterPro"/>
</dbReference>
<proteinExistence type="predicted"/>